<comment type="caution">
    <text evidence="3">The sequence shown here is derived from an EMBL/GenBank/DDBJ whole genome shotgun (WGS) entry which is preliminary data.</text>
</comment>
<dbReference type="GO" id="GO:0016491">
    <property type="term" value="F:oxidoreductase activity"/>
    <property type="evidence" value="ECO:0007669"/>
    <property type="project" value="UniProtKB-KW"/>
</dbReference>
<dbReference type="Proteomes" id="UP001303222">
    <property type="component" value="Unassembled WGS sequence"/>
</dbReference>
<reference evidence="3" key="2">
    <citation type="submission" date="2023-06" db="EMBL/GenBank/DDBJ databases">
        <authorList>
            <consortium name="Lawrence Berkeley National Laboratory"/>
            <person name="Mondo S.J."/>
            <person name="Hensen N."/>
            <person name="Bonometti L."/>
            <person name="Westerberg I."/>
            <person name="Brannstrom I.O."/>
            <person name="Guillou S."/>
            <person name="Cros-Aarteil S."/>
            <person name="Calhoun S."/>
            <person name="Haridas S."/>
            <person name="Kuo A."/>
            <person name="Pangilinan J."/>
            <person name="Riley R."/>
            <person name="Labutti K."/>
            <person name="Andreopoulos B."/>
            <person name="Lipzen A."/>
            <person name="Chen C."/>
            <person name="Yanf M."/>
            <person name="Daum C."/>
            <person name="Ng V."/>
            <person name="Clum A."/>
            <person name="Steindorff A."/>
            <person name="Ohm R."/>
            <person name="Martin F."/>
            <person name="Silar P."/>
            <person name="Natvig D."/>
            <person name="Lalanne C."/>
            <person name="Gautier V."/>
            <person name="Ament-Velasquez S.L."/>
            <person name="Kruys A."/>
            <person name="Hutchinson M.I."/>
            <person name="Powell A.J."/>
            <person name="Barry K."/>
            <person name="Miller A.N."/>
            <person name="Grigoriev I.V."/>
            <person name="Debuchy R."/>
            <person name="Gladieux P."/>
            <person name="Thoren M.H."/>
            <person name="Johannesson H."/>
        </authorList>
    </citation>
    <scope>NUCLEOTIDE SEQUENCE</scope>
    <source>
        <strain evidence="3">CBS 626.80</strain>
    </source>
</reference>
<gene>
    <name evidence="3" type="ORF">QBC32DRAFT_89426</name>
</gene>
<feature type="compositionally biased region" description="Low complexity" evidence="2">
    <location>
        <begin position="41"/>
        <end position="57"/>
    </location>
</feature>
<evidence type="ECO:0000313" key="3">
    <source>
        <dbReference type="EMBL" id="KAK3947373.1"/>
    </source>
</evidence>
<feature type="region of interest" description="Disordered" evidence="2">
    <location>
        <begin position="41"/>
        <end position="68"/>
    </location>
</feature>
<sequence>MRPFTSAGTKTSLLRQAINISPRLPTSRTIITTRRIHLTASKMSFSSPESSPEGAAATPHRISIPPSATGLWGSSPSPFLPSTYTGPVIPPQTAPTSTLVSRLLQADMAHHHVFFNEDGFHNHIPHHLLALYGTSAPPEALQKAYDGNAGYQRRVLPEHHHRPKEGDGEDLLIQNWKEDYPKYRGKEEYYPDFLAFFKREMDSRGGRYEEVVNTYLFSGTPEAENLLVRLYSGFLHPLIQLMYGLEWKQPAIVAEGLAQAAVHADDIGTYLLPAEEAAREDRAEEDMGKILDLLEKGVRQNEKLAKAARMSDSNKIRDGVLARAKEEAIKLASRVKVNATNEKELQERTAEMHDSAVFMASAAALVKRHEKKGPRFDFFLMHHVTSAPFFTTVNAQDWISLDTKVRLLEWKIRMDLVQYAARGAPELSLDAITSYQPKEKKASGTPEEIISNLHFFEDDGHAIKLARAARICQLYYQTRDDDYWNRIYHLIVDSVLAPGPHWVRSCGFDEAWGDIPDVE</sequence>
<dbReference type="EMBL" id="MU859363">
    <property type="protein sequence ID" value="KAK3947373.1"/>
    <property type="molecule type" value="Genomic_DNA"/>
</dbReference>
<dbReference type="PANTHER" id="PTHR35870">
    <property type="entry name" value="PROTEIN, PUTATIVE (AFU_ORTHOLOGUE AFUA_5G03330)-RELATED"/>
    <property type="match status" value="1"/>
</dbReference>
<evidence type="ECO:0000256" key="1">
    <source>
        <dbReference type="ARBA" id="ARBA00023002"/>
    </source>
</evidence>
<dbReference type="InterPro" id="IPR025337">
    <property type="entry name" value="Questin_oxidase-like"/>
</dbReference>
<dbReference type="PANTHER" id="PTHR35870:SF1">
    <property type="entry name" value="PROTEIN, PUTATIVE (AFU_ORTHOLOGUE AFUA_5G03330)-RELATED"/>
    <property type="match status" value="1"/>
</dbReference>
<dbReference type="AlphaFoldDB" id="A0AAN6SBR9"/>
<proteinExistence type="predicted"/>
<reference evidence="3" key="1">
    <citation type="journal article" date="2023" name="Mol. Phylogenet. Evol.">
        <title>Genome-scale phylogeny and comparative genomics of the fungal order Sordariales.</title>
        <authorList>
            <person name="Hensen N."/>
            <person name="Bonometti L."/>
            <person name="Westerberg I."/>
            <person name="Brannstrom I.O."/>
            <person name="Guillou S."/>
            <person name="Cros-Aarteil S."/>
            <person name="Calhoun S."/>
            <person name="Haridas S."/>
            <person name="Kuo A."/>
            <person name="Mondo S."/>
            <person name="Pangilinan J."/>
            <person name="Riley R."/>
            <person name="LaButti K."/>
            <person name="Andreopoulos B."/>
            <person name="Lipzen A."/>
            <person name="Chen C."/>
            <person name="Yan M."/>
            <person name="Daum C."/>
            <person name="Ng V."/>
            <person name="Clum A."/>
            <person name="Steindorff A."/>
            <person name="Ohm R.A."/>
            <person name="Martin F."/>
            <person name="Silar P."/>
            <person name="Natvig D.O."/>
            <person name="Lalanne C."/>
            <person name="Gautier V."/>
            <person name="Ament-Velasquez S.L."/>
            <person name="Kruys A."/>
            <person name="Hutchinson M.I."/>
            <person name="Powell A.J."/>
            <person name="Barry K."/>
            <person name="Miller A.N."/>
            <person name="Grigoriev I.V."/>
            <person name="Debuchy R."/>
            <person name="Gladieux P."/>
            <person name="Hiltunen Thoren M."/>
            <person name="Johannesson H."/>
        </authorList>
    </citation>
    <scope>NUCLEOTIDE SEQUENCE</scope>
    <source>
        <strain evidence="3">CBS 626.80</strain>
    </source>
</reference>
<organism evidence="3 4">
    <name type="scientific">Pseudoneurospora amorphoporcata</name>
    <dbReference type="NCBI Taxonomy" id="241081"/>
    <lineage>
        <taxon>Eukaryota</taxon>
        <taxon>Fungi</taxon>
        <taxon>Dikarya</taxon>
        <taxon>Ascomycota</taxon>
        <taxon>Pezizomycotina</taxon>
        <taxon>Sordariomycetes</taxon>
        <taxon>Sordariomycetidae</taxon>
        <taxon>Sordariales</taxon>
        <taxon>Sordariaceae</taxon>
        <taxon>Pseudoneurospora</taxon>
    </lineage>
</organism>
<accession>A0AAN6SBR9</accession>
<evidence type="ECO:0008006" key="5">
    <source>
        <dbReference type="Google" id="ProtNLM"/>
    </source>
</evidence>
<keyword evidence="4" id="KW-1185">Reference proteome</keyword>
<evidence type="ECO:0000256" key="2">
    <source>
        <dbReference type="SAM" id="MobiDB-lite"/>
    </source>
</evidence>
<evidence type="ECO:0000313" key="4">
    <source>
        <dbReference type="Proteomes" id="UP001303222"/>
    </source>
</evidence>
<keyword evidence="1" id="KW-0560">Oxidoreductase</keyword>
<protein>
    <recommendedName>
        <fullName evidence="5">HypA-like protein</fullName>
    </recommendedName>
</protein>
<name>A0AAN6SBR9_9PEZI</name>
<dbReference type="Pfam" id="PF14027">
    <property type="entry name" value="Questin_oxidase"/>
    <property type="match status" value="1"/>
</dbReference>